<dbReference type="Gene3D" id="3.20.20.80">
    <property type="entry name" value="Glycosidases"/>
    <property type="match status" value="1"/>
</dbReference>
<dbReference type="GO" id="GO:0005764">
    <property type="term" value="C:lysosome"/>
    <property type="evidence" value="ECO:0007669"/>
    <property type="project" value="TreeGrafter"/>
</dbReference>
<gene>
    <name evidence="7" type="ORF">OXD698_LOCUS36701</name>
</gene>
<dbReference type="Proteomes" id="UP000663844">
    <property type="component" value="Unassembled WGS sequence"/>
</dbReference>
<feature type="domain" description="Glycoside hydrolase family 29 N-terminal" evidence="6">
    <location>
        <begin position="20"/>
        <end position="116"/>
    </location>
</feature>
<keyword evidence="5" id="KW-0326">Glycosidase</keyword>
<evidence type="ECO:0000256" key="2">
    <source>
        <dbReference type="ARBA" id="ARBA00012662"/>
    </source>
</evidence>
<evidence type="ECO:0000256" key="1">
    <source>
        <dbReference type="ARBA" id="ARBA00007951"/>
    </source>
</evidence>
<proteinExistence type="inferred from homology"/>
<keyword evidence="3" id="KW-0732">Signal</keyword>
<dbReference type="PANTHER" id="PTHR10030">
    <property type="entry name" value="ALPHA-L-FUCOSIDASE"/>
    <property type="match status" value="1"/>
</dbReference>
<dbReference type="EC" id="3.2.1.51" evidence="2"/>
<dbReference type="EMBL" id="CAJOAZ010006147">
    <property type="protein sequence ID" value="CAF4125027.1"/>
    <property type="molecule type" value="Genomic_DNA"/>
</dbReference>
<dbReference type="Pfam" id="PF01120">
    <property type="entry name" value="Alpha_L_fucos"/>
    <property type="match status" value="1"/>
</dbReference>
<protein>
    <recommendedName>
        <fullName evidence="2">alpha-L-fucosidase</fullName>
        <ecNumber evidence="2">3.2.1.51</ecNumber>
    </recommendedName>
</protein>
<dbReference type="GO" id="GO:0006004">
    <property type="term" value="P:fucose metabolic process"/>
    <property type="evidence" value="ECO:0007669"/>
    <property type="project" value="TreeGrafter"/>
</dbReference>
<accession>A0A819WHU6</accession>
<evidence type="ECO:0000256" key="4">
    <source>
        <dbReference type="ARBA" id="ARBA00022801"/>
    </source>
</evidence>
<dbReference type="InterPro" id="IPR017853">
    <property type="entry name" value="GH"/>
</dbReference>
<evidence type="ECO:0000256" key="3">
    <source>
        <dbReference type="ARBA" id="ARBA00022729"/>
    </source>
</evidence>
<keyword evidence="4" id="KW-0378">Hydrolase</keyword>
<comment type="similarity">
    <text evidence="1">Belongs to the glycosyl hydrolase 29 family.</text>
</comment>
<organism evidence="7 8">
    <name type="scientific">Adineta steineri</name>
    <dbReference type="NCBI Taxonomy" id="433720"/>
    <lineage>
        <taxon>Eukaryota</taxon>
        <taxon>Metazoa</taxon>
        <taxon>Spiralia</taxon>
        <taxon>Gnathifera</taxon>
        <taxon>Rotifera</taxon>
        <taxon>Eurotatoria</taxon>
        <taxon>Bdelloidea</taxon>
        <taxon>Adinetida</taxon>
        <taxon>Adinetidae</taxon>
        <taxon>Adineta</taxon>
    </lineage>
</organism>
<name>A0A819WHU6_9BILA</name>
<dbReference type="InterPro" id="IPR000933">
    <property type="entry name" value="Glyco_hydro_29"/>
</dbReference>
<dbReference type="PANTHER" id="PTHR10030:SF37">
    <property type="entry name" value="ALPHA-L-FUCOSIDASE-RELATED"/>
    <property type="match status" value="1"/>
</dbReference>
<dbReference type="GO" id="GO:0016139">
    <property type="term" value="P:glycoside catabolic process"/>
    <property type="evidence" value="ECO:0007669"/>
    <property type="project" value="TreeGrafter"/>
</dbReference>
<reference evidence="7" key="1">
    <citation type="submission" date="2021-02" db="EMBL/GenBank/DDBJ databases">
        <authorList>
            <person name="Nowell W R."/>
        </authorList>
    </citation>
    <scope>NUCLEOTIDE SEQUENCE</scope>
</reference>
<dbReference type="SUPFAM" id="SSF51445">
    <property type="entry name" value="(Trans)glycosidases"/>
    <property type="match status" value="1"/>
</dbReference>
<dbReference type="InterPro" id="IPR057739">
    <property type="entry name" value="Glyco_hydro_29_N"/>
</dbReference>
<feature type="non-terminal residue" evidence="7">
    <location>
        <position position="1"/>
    </location>
</feature>
<evidence type="ECO:0000313" key="7">
    <source>
        <dbReference type="EMBL" id="CAF4125027.1"/>
    </source>
</evidence>
<evidence type="ECO:0000256" key="5">
    <source>
        <dbReference type="ARBA" id="ARBA00023295"/>
    </source>
</evidence>
<evidence type="ECO:0000259" key="6">
    <source>
        <dbReference type="Pfam" id="PF01120"/>
    </source>
</evidence>
<dbReference type="GO" id="GO:0004560">
    <property type="term" value="F:alpha-L-fucosidase activity"/>
    <property type="evidence" value="ECO:0007669"/>
    <property type="project" value="UniProtKB-EC"/>
</dbReference>
<evidence type="ECO:0000313" key="8">
    <source>
        <dbReference type="Proteomes" id="UP000663844"/>
    </source>
</evidence>
<dbReference type="AlphaFoldDB" id="A0A819WHU6"/>
<comment type="caution">
    <text evidence="7">The sequence shown here is derived from an EMBL/GenBank/DDBJ whole genome shotgun (WGS) entry which is preliminary data.</text>
</comment>
<sequence>MATYIENHDACPQGLVPPTSRFNPYLLSTDNWVQTIIDFGAKYAVLVAKHNCGFLLSPTNVTFPLNLSSKIVPYNYTVDYSPVKGVNILDEFVKSCNKQKIRTGFYYSTVTNNYLNVRQGYVQNDTLKEGQLNITQQTY</sequence>